<organism evidence="2 3">
    <name type="scientific">Synaphobranchus kaupii</name>
    <name type="common">Kaup's arrowtooth eel</name>
    <dbReference type="NCBI Taxonomy" id="118154"/>
    <lineage>
        <taxon>Eukaryota</taxon>
        <taxon>Metazoa</taxon>
        <taxon>Chordata</taxon>
        <taxon>Craniata</taxon>
        <taxon>Vertebrata</taxon>
        <taxon>Euteleostomi</taxon>
        <taxon>Actinopterygii</taxon>
        <taxon>Neopterygii</taxon>
        <taxon>Teleostei</taxon>
        <taxon>Anguilliformes</taxon>
        <taxon>Synaphobranchidae</taxon>
        <taxon>Synaphobranchus</taxon>
    </lineage>
</organism>
<proteinExistence type="predicted"/>
<dbReference type="AlphaFoldDB" id="A0A9Q1GCC3"/>
<sequence>MDTEEGLRHIPHSGVKVVCQRAYITQAPEYRLIDQLGASPSAIPTAYAFPKQLEISPLEQISRDEIKKAQDLDSAIGTAKRGMRNGTWPPTTKSDNPDVAILEREAPKSVIRDGLLYRKTTRPTGRETLQLVLPVDAANKTHNRNKRRYDARVRNQALESGDRVLIRATGLTGKHKLSDRWVSLPDVVVNKLPNIPVYQVKPERGRCIVKTLHRDHLLPIGSLVRMPDGPGEKTLPCGPVTRSARKPDVDGDKSENKDSKNELEAEMSESEDERSWDVPVFSEKCLTSHATPGRAAEASPTSELCSCDPGFGSRNVRQRRECASSDS</sequence>
<evidence type="ECO:0000256" key="1">
    <source>
        <dbReference type="SAM" id="MobiDB-lite"/>
    </source>
</evidence>
<gene>
    <name evidence="2" type="ORF">SKAU_G00021300</name>
</gene>
<dbReference type="EMBL" id="JAINUF010000001">
    <property type="protein sequence ID" value="KAJ8381352.1"/>
    <property type="molecule type" value="Genomic_DNA"/>
</dbReference>
<accession>A0A9Q1GCC3</accession>
<keyword evidence="3" id="KW-1185">Reference proteome</keyword>
<evidence type="ECO:0000313" key="2">
    <source>
        <dbReference type="EMBL" id="KAJ8381352.1"/>
    </source>
</evidence>
<feature type="region of interest" description="Disordered" evidence="1">
    <location>
        <begin position="221"/>
        <end position="276"/>
    </location>
</feature>
<feature type="region of interest" description="Disordered" evidence="1">
    <location>
        <begin position="288"/>
        <end position="327"/>
    </location>
</feature>
<name>A0A9Q1GCC3_SYNKA</name>
<dbReference type="OrthoDB" id="8945208at2759"/>
<protein>
    <submittedName>
        <fullName evidence="2">Uncharacterized protein</fullName>
    </submittedName>
</protein>
<dbReference type="Proteomes" id="UP001152622">
    <property type="component" value="Chromosome 1"/>
</dbReference>
<evidence type="ECO:0000313" key="3">
    <source>
        <dbReference type="Proteomes" id="UP001152622"/>
    </source>
</evidence>
<reference evidence="2" key="1">
    <citation type="journal article" date="2023" name="Science">
        <title>Genome structures resolve the early diversification of teleost fishes.</title>
        <authorList>
            <person name="Parey E."/>
            <person name="Louis A."/>
            <person name="Montfort J."/>
            <person name="Bouchez O."/>
            <person name="Roques C."/>
            <person name="Iampietro C."/>
            <person name="Lluch J."/>
            <person name="Castinel A."/>
            <person name="Donnadieu C."/>
            <person name="Desvignes T."/>
            <person name="Floi Bucao C."/>
            <person name="Jouanno E."/>
            <person name="Wen M."/>
            <person name="Mejri S."/>
            <person name="Dirks R."/>
            <person name="Jansen H."/>
            <person name="Henkel C."/>
            <person name="Chen W.J."/>
            <person name="Zahm M."/>
            <person name="Cabau C."/>
            <person name="Klopp C."/>
            <person name="Thompson A.W."/>
            <person name="Robinson-Rechavi M."/>
            <person name="Braasch I."/>
            <person name="Lecointre G."/>
            <person name="Bobe J."/>
            <person name="Postlethwait J.H."/>
            <person name="Berthelot C."/>
            <person name="Roest Crollius H."/>
            <person name="Guiguen Y."/>
        </authorList>
    </citation>
    <scope>NUCLEOTIDE SEQUENCE</scope>
    <source>
        <strain evidence="2">WJC10195</strain>
    </source>
</reference>
<feature type="compositionally biased region" description="Acidic residues" evidence="1">
    <location>
        <begin position="264"/>
        <end position="274"/>
    </location>
</feature>
<feature type="compositionally biased region" description="Basic and acidic residues" evidence="1">
    <location>
        <begin position="318"/>
        <end position="327"/>
    </location>
</feature>
<feature type="compositionally biased region" description="Basic and acidic residues" evidence="1">
    <location>
        <begin position="245"/>
        <end position="263"/>
    </location>
</feature>
<comment type="caution">
    <text evidence="2">The sequence shown here is derived from an EMBL/GenBank/DDBJ whole genome shotgun (WGS) entry which is preliminary data.</text>
</comment>